<evidence type="ECO:0000313" key="1">
    <source>
        <dbReference type="EMBL" id="KAL1241941.1"/>
    </source>
</evidence>
<gene>
    <name evidence="1" type="ORF">TSPI_01137</name>
</gene>
<protein>
    <submittedName>
        <fullName evidence="1">Midasin</fullName>
    </submittedName>
</protein>
<evidence type="ECO:0000313" key="2">
    <source>
        <dbReference type="Proteomes" id="UP001558632"/>
    </source>
</evidence>
<comment type="caution">
    <text evidence="1">The sequence shown here is derived from an EMBL/GenBank/DDBJ whole genome shotgun (WGS) entry which is preliminary data.</text>
</comment>
<dbReference type="Proteomes" id="UP001558632">
    <property type="component" value="Unassembled WGS sequence"/>
</dbReference>
<name>A0ABR3KRN9_TRISP</name>
<organism evidence="1 2">
    <name type="scientific">Trichinella spiralis</name>
    <name type="common">Trichina worm</name>
    <dbReference type="NCBI Taxonomy" id="6334"/>
    <lineage>
        <taxon>Eukaryota</taxon>
        <taxon>Metazoa</taxon>
        <taxon>Ecdysozoa</taxon>
        <taxon>Nematoda</taxon>
        <taxon>Enoplea</taxon>
        <taxon>Dorylaimia</taxon>
        <taxon>Trichinellida</taxon>
        <taxon>Trichinellidae</taxon>
        <taxon>Trichinella</taxon>
    </lineage>
</organism>
<reference evidence="1 2" key="1">
    <citation type="submission" date="2024-07" db="EMBL/GenBank/DDBJ databases">
        <title>Enhanced genomic and transcriptomic resources for Trichinella pseudospiralis and T. spiralis underpin the discovery of pronounced molecular differences between stages and species.</title>
        <authorList>
            <person name="Pasi K.K."/>
            <person name="La Rosa G."/>
            <person name="Gomez-Morales M.A."/>
            <person name="Tosini F."/>
            <person name="Sumanam S."/>
            <person name="Young N.D."/>
            <person name="Chang B.C."/>
            <person name="Robin G.B."/>
        </authorList>
    </citation>
    <scope>NUCLEOTIDE SEQUENCE [LARGE SCALE GENOMIC DNA]</scope>
    <source>
        <strain evidence="1">ISS534</strain>
    </source>
</reference>
<keyword evidence="2" id="KW-1185">Reference proteome</keyword>
<accession>A0ABR3KRN9</accession>
<dbReference type="EMBL" id="JBEUSY010000237">
    <property type="protein sequence ID" value="KAL1241941.1"/>
    <property type="molecule type" value="Genomic_DNA"/>
</dbReference>
<sequence length="73" mass="8780">MVIYKNEIHNAIVEMKMNYVFHKMLKRYFQKNKKANVNTHTKCEQQKTEIFNSLNILDGHEGVVQHQRFVQLC</sequence>
<proteinExistence type="predicted"/>